<organism evidence="2 3">
    <name type="scientific">Sinorhizobium sojae CCBAU 05684</name>
    <dbReference type="NCBI Taxonomy" id="716928"/>
    <lineage>
        <taxon>Bacteria</taxon>
        <taxon>Pseudomonadati</taxon>
        <taxon>Pseudomonadota</taxon>
        <taxon>Alphaproteobacteria</taxon>
        <taxon>Hyphomicrobiales</taxon>
        <taxon>Rhizobiaceae</taxon>
        <taxon>Sinorhizobium/Ensifer group</taxon>
        <taxon>Sinorhizobium</taxon>
    </lineage>
</organism>
<sequence length="41" mass="4326">MEPTRGAARSCAMKGGNMNQIIYLVGLIVIVIAILSFFGLG</sequence>
<name>A0A249PAB6_9HYPH</name>
<evidence type="ECO:0000313" key="2">
    <source>
        <dbReference type="EMBL" id="ASY62880.1"/>
    </source>
</evidence>
<dbReference type="KEGG" id="esj:SJ05684_c14320"/>
<dbReference type="AlphaFoldDB" id="A0A249PAB6"/>
<proteinExistence type="predicted"/>
<evidence type="ECO:0000313" key="3">
    <source>
        <dbReference type="Proteomes" id="UP000217211"/>
    </source>
</evidence>
<keyword evidence="1" id="KW-0812">Transmembrane</keyword>
<keyword evidence="1" id="KW-1133">Transmembrane helix</keyword>
<accession>A0A249PAB6</accession>
<keyword evidence="3" id="KW-1185">Reference proteome</keyword>
<reference evidence="2 3" key="1">
    <citation type="submission" date="2017-08" db="EMBL/GenBank/DDBJ databases">
        <title>Multipartite genome sequences of Sinorhizobium species nodulating soybeans.</title>
        <authorList>
            <person name="Tian C.F."/>
        </authorList>
    </citation>
    <scope>NUCLEOTIDE SEQUENCE [LARGE SCALE GENOMIC DNA]</scope>
    <source>
        <strain evidence="2 3">CCBAU 05684</strain>
    </source>
</reference>
<dbReference type="EMBL" id="CP023067">
    <property type="protein sequence ID" value="ASY62880.1"/>
    <property type="molecule type" value="Genomic_DNA"/>
</dbReference>
<protein>
    <submittedName>
        <fullName evidence="2">Uncharacterized protein</fullName>
    </submittedName>
</protein>
<keyword evidence="1" id="KW-0472">Membrane</keyword>
<gene>
    <name evidence="2" type="ORF">SJ05684_c14320</name>
</gene>
<dbReference type="Proteomes" id="UP000217211">
    <property type="component" value="Chromosome"/>
</dbReference>
<evidence type="ECO:0000256" key="1">
    <source>
        <dbReference type="SAM" id="Phobius"/>
    </source>
</evidence>
<feature type="transmembrane region" description="Helical" evidence="1">
    <location>
        <begin position="21"/>
        <end position="40"/>
    </location>
</feature>